<dbReference type="SMART" id="SM00364">
    <property type="entry name" value="LRR_BAC"/>
    <property type="match status" value="8"/>
</dbReference>
<dbReference type="Pfam" id="PF00560">
    <property type="entry name" value="LRR_1"/>
    <property type="match status" value="2"/>
</dbReference>
<evidence type="ECO:0000259" key="5">
    <source>
        <dbReference type="Pfam" id="PF23598"/>
    </source>
</evidence>
<evidence type="ECO:0000313" key="7">
    <source>
        <dbReference type="Proteomes" id="UP000682877"/>
    </source>
</evidence>
<dbReference type="InterPro" id="IPR050216">
    <property type="entry name" value="LRR_domain-containing"/>
</dbReference>
<dbReference type="SMART" id="SM00369">
    <property type="entry name" value="LRR_TYP"/>
    <property type="match status" value="7"/>
</dbReference>
<accession>A0A8S2AUU0</accession>
<name>A0A8S2AUU0_ARAAE</name>
<feature type="region of interest" description="Disordered" evidence="4">
    <location>
        <begin position="418"/>
        <end position="438"/>
    </location>
</feature>
<dbReference type="SUPFAM" id="SSF52058">
    <property type="entry name" value="L domain-like"/>
    <property type="match status" value="1"/>
</dbReference>
<reference evidence="6" key="1">
    <citation type="submission" date="2021-01" db="EMBL/GenBank/DDBJ databases">
        <authorList>
            <person name="Bezrukov I."/>
        </authorList>
    </citation>
    <scope>NUCLEOTIDE SEQUENCE</scope>
</reference>
<protein>
    <recommendedName>
        <fullName evidence="5">Disease resistance R13L4/SHOC-2-like LRR domain-containing protein</fullName>
    </recommendedName>
</protein>
<dbReference type="Pfam" id="PF23598">
    <property type="entry name" value="LRR_14"/>
    <property type="match status" value="1"/>
</dbReference>
<dbReference type="EMBL" id="LR999457">
    <property type="protein sequence ID" value="CAE6176240.1"/>
    <property type="molecule type" value="Genomic_DNA"/>
</dbReference>
<feature type="compositionally biased region" description="Acidic residues" evidence="4">
    <location>
        <begin position="425"/>
        <end position="436"/>
    </location>
</feature>
<dbReference type="Proteomes" id="UP000682877">
    <property type="component" value="Chromosome 7"/>
</dbReference>
<evidence type="ECO:0000256" key="3">
    <source>
        <dbReference type="ARBA" id="ARBA00023786"/>
    </source>
</evidence>
<evidence type="ECO:0000256" key="1">
    <source>
        <dbReference type="ARBA" id="ARBA00022614"/>
    </source>
</evidence>
<organism evidence="6 7">
    <name type="scientific">Arabidopsis arenosa</name>
    <name type="common">Sand rock-cress</name>
    <name type="synonym">Cardaminopsis arenosa</name>
    <dbReference type="NCBI Taxonomy" id="38785"/>
    <lineage>
        <taxon>Eukaryota</taxon>
        <taxon>Viridiplantae</taxon>
        <taxon>Streptophyta</taxon>
        <taxon>Embryophyta</taxon>
        <taxon>Tracheophyta</taxon>
        <taxon>Spermatophyta</taxon>
        <taxon>Magnoliopsida</taxon>
        <taxon>eudicotyledons</taxon>
        <taxon>Gunneridae</taxon>
        <taxon>Pentapetalae</taxon>
        <taxon>rosids</taxon>
        <taxon>malvids</taxon>
        <taxon>Brassicales</taxon>
        <taxon>Brassicaceae</taxon>
        <taxon>Camelineae</taxon>
        <taxon>Arabidopsis</taxon>
    </lineage>
</organism>
<gene>
    <name evidence="6" type="ORF">AARE701A_LOCUS18438</name>
</gene>
<dbReference type="InterPro" id="IPR001611">
    <property type="entry name" value="Leu-rich_rpt"/>
</dbReference>
<dbReference type="AlphaFoldDB" id="A0A8S2AUU0"/>
<proteinExistence type="inferred from homology"/>
<dbReference type="Gene3D" id="3.80.10.10">
    <property type="entry name" value="Ribonuclease Inhibitor"/>
    <property type="match status" value="2"/>
</dbReference>
<dbReference type="GO" id="GO:0005737">
    <property type="term" value="C:cytoplasm"/>
    <property type="evidence" value="ECO:0007669"/>
    <property type="project" value="TreeGrafter"/>
</dbReference>
<feature type="region of interest" description="Disordered" evidence="4">
    <location>
        <begin position="459"/>
        <end position="500"/>
    </location>
</feature>
<comment type="similarity">
    <text evidence="3">Belongs to the SHOC2 family.</text>
</comment>
<dbReference type="InterPro" id="IPR032675">
    <property type="entry name" value="LRR_dom_sf"/>
</dbReference>
<dbReference type="InterPro" id="IPR055414">
    <property type="entry name" value="LRR_R13L4/SHOC2-like"/>
</dbReference>
<feature type="domain" description="Disease resistance R13L4/SHOC-2-like LRR" evidence="5">
    <location>
        <begin position="106"/>
        <end position="230"/>
    </location>
</feature>
<dbReference type="PANTHER" id="PTHR48051">
    <property type="match status" value="1"/>
</dbReference>
<evidence type="ECO:0000313" key="6">
    <source>
        <dbReference type="EMBL" id="CAE6176240.1"/>
    </source>
</evidence>
<dbReference type="PANTHER" id="PTHR48051:SF54">
    <property type="entry name" value="LEUCINE-RICH REPEAT-CONTAINING PROTEIN"/>
    <property type="match status" value="1"/>
</dbReference>
<keyword evidence="2" id="KW-0677">Repeat</keyword>
<keyword evidence="7" id="KW-1185">Reference proteome</keyword>
<keyword evidence="1" id="KW-0433">Leucine-rich repeat</keyword>
<feature type="compositionally biased region" description="Polar residues" evidence="4">
    <location>
        <begin position="480"/>
        <end position="492"/>
    </location>
</feature>
<dbReference type="InterPro" id="IPR003591">
    <property type="entry name" value="Leu-rich_rpt_typical-subtyp"/>
</dbReference>
<evidence type="ECO:0000256" key="2">
    <source>
        <dbReference type="ARBA" id="ARBA00022737"/>
    </source>
</evidence>
<feature type="compositionally biased region" description="Basic and acidic residues" evidence="4">
    <location>
        <begin position="459"/>
        <end position="470"/>
    </location>
</feature>
<evidence type="ECO:0000256" key="4">
    <source>
        <dbReference type="SAM" id="MobiDB-lite"/>
    </source>
</evidence>
<sequence length="500" mass="55141">MMGYEQMNQMTMTTTAMMKNFNKRGPINTPHNKMTRRSVSAIDGGAAAAAATAGEGERRRNLKTLDLSGMSLASLSASSINLASISKLDLSNNNIQKIPESLVARMLNLWALDLQSNQLKTLPNSIGCLSKLKFLNVAGNYLQFLPKTIEDCRSLEELNANFNELTRLPDAIGFELTNLTKLSVNSNKLVLLPNSVSYMTSLRVLDARLNRLSSLPEDLENLVNLQVLNVSQNFQHLTTLPYSVGLLISLVELDVSYNGITVLPNSLGCLRRIQKLSVEGNPLISPPFEVVEQGLEALKQYMSEKMTESYKKTPAKKKSWGIGKFVKYGLSSSPGRGTGRGDGKEGFINVSDYRQIDGIASPRHVSLFNPRRLLSPLSAYFSPPRDGPQLFESVDDLPSAKFFPKGVVHSVKPYGRLSSTSVVDGDSDGEESEVKDEEIGKKLRGRRVRKRFGVMGIERGEEGGKRRIENRVNGGRLRNGKSSQVYEMTLQNGGRYEIGS</sequence>